<feature type="chain" id="PRO_5045208701" description="Secreted protein" evidence="1">
    <location>
        <begin position="42"/>
        <end position="399"/>
    </location>
</feature>
<gene>
    <name evidence="2" type="ORF">NFI95_07555</name>
</gene>
<organism evidence="2 3">
    <name type="scientific">Endosaccharibacter trunci</name>
    <dbReference type="NCBI Taxonomy" id="2812733"/>
    <lineage>
        <taxon>Bacteria</taxon>
        <taxon>Pseudomonadati</taxon>
        <taxon>Pseudomonadota</taxon>
        <taxon>Alphaproteobacteria</taxon>
        <taxon>Acetobacterales</taxon>
        <taxon>Acetobacteraceae</taxon>
        <taxon>Endosaccharibacter</taxon>
    </lineage>
</organism>
<keyword evidence="1" id="KW-0732">Signal</keyword>
<name>A0ABT1W627_9PROT</name>
<dbReference type="EMBL" id="JAMSKV010000005">
    <property type="protein sequence ID" value="MCQ8278304.1"/>
    <property type="molecule type" value="Genomic_DNA"/>
</dbReference>
<evidence type="ECO:0008006" key="4">
    <source>
        <dbReference type="Google" id="ProtNLM"/>
    </source>
</evidence>
<comment type="caution">
    <text evidence="2">The sequence shown here is derived from an EMBL/GenBank/DDBJ whole genome shotgun (WGS) entry which is preliminary data.</text>
</comment>
<accession>A0ABT1W627</accession>
<reference evidence="2 3" key="1">
    <citation type="submission" date="2022-06" db="EMBL/GenBank/DDBJ databases">
        <title>Endosaccharibacter gen. nov., sp. nov., endophytic bacteria isolated from sugarcane.</title>
        <authorList>
            <person name="Pitiwittayakul N."/>
            <person name="Yukphan P."/>
            <person name="Charoenyingcharoen P."/>
            <person name="Tanasupawat S."/>
        </authorList>
    </citation>
    <scope>NUCLEOTIDE SEQUENCE [LARGE SCALE GENOMIC DNA]</scope>
    <source>
        <strain evidence="2 3">KSS8</strain>
    </source>
</reference>
<dbReference type="RefSeq" id="WP_422863773.1">
    <property type="nucleotide sequence ID" value="NZ_JAMSKV010000005.1"/>
</dbReference>
<sequence>MAIFRGILLALQSKPNLYAGKRFLVAALACLAWTGCTPAFADPAAMDAQVPGAAAPSAAADAAAHQQWEHSLRQVPQPGEGCFHATYPNLTWNKVQCGQVSGYRSAPPRNPRRGLAYDANGVGRQVVGNGSDYAISAPSGYLLNEAAGSFTATSNLKSEKGVGVAAFGYGGITGSNQYTLQLNTNFYNKSRACSGSSCFSWQQYILVSDDVNAAGTALTGTSDVFIQTWLIDYGSGGTCPSGFNDAGADSEGPGEDCYRNSPATVVAKQLPITALPQLQLSGSAKTSGTDSAIVIYNNQAYSSSVADTVSDIAAGWSSAEFNVVGNAGGSRAVFNIPSSLTVKVAGLYGTTAAPGCLGPSGGGTTGETNNYTLGSCTKKAGTSTTAIASAPYIQFTESN</sequence>
<dbReference type="Proteomes" id="UP001524587">
    <property type="component" value="Unassembled WGS sequence"/>
</dbReference>
<proteinExistence type="predicted"/>
<feature type="signal peptide" evidence="1">
    <location>
        <begin position="1"/>
        <end position="41"/>
    </location>
</feature>
<evidence type="ECO:0000256" key="1">
    <source>
        <dbReference type="SAM" id="SignalP"/>
    </source>
</evidence>
<keyword evidence="3" id="KW-1185">Reference proteome</keyword>
<evidence type="ECO:0000313" key="2">
    <source>
        <dbReference type="EMBL" id="MCQ8278304.1"/>
    </source>
</evidence>
<evidence type="ECO:0000313" key="3">
    <source>
        <dbReference type="Proteomes" id="UP001524587"/>
    </source>
</evidence>
<protein>
    <recommendedName>
        <fullName evidence="4">Secreted protein</fullName>
    </recommendedName>
</protein>